<sequence length="57" mass="6320">MYPNQPKPSSSMAIGPWTSQARVWQSDHGQAKLSRYAATKRLGRYVATELEPSLVAT</sequence>
<comment type="caution">
    <text evidence="1">The sequence shown here is derived from an EMBL/GenBank/DDBJ whole genome shotgun (WGS) entry which is preliminary data.</text>
</comment>
<evidence type="ECO:0000313" key="1">
    <source>
        <dbReference type="EMBL" id="KAF3489621.1"/>
    </source>
</evidence>
<dbReference type="EMBL" id="QGKX02002183">
    <property type="protein sequence ID" value="KAF3489621.1"/>
    <property type="molecule type" value="Genomic_DNA"/>
</dbReference>
<reference evidence="1" key="1">
    <citation type="submission" date="2019-12" db="EMBL/GenBank/DDBJ databases">
        <title>Genome sequencing and annotation of Brassica cretica.</title>
        <authorList>
            <person name="Studholme D.J."/>
            <person name="Sarris P."/>
        </authorList>
    </citation>
    <scope>NUCLEOTIDE SEQUENCE</scope>
    <source>
        <strain evidence="1">PFS-109/04</strain>
        <tissue evidence="1">Leaf</tissue>
    </source>
</reference>
<protein>
    <submittedName>
        <fullName evidence="1">Uncharacterized protein</fullName>
    </submittedName>
</protein>
<gene>
    <name evidence="1" type="ORF">F2Q69_00054499</name>
</gene>
<name>A0A8S9N2E2_BRACR</name>
<evidence type="ECO:0000313" key="2">
    <source>
        <dbReference type="Proteomes" id="UP000712600"/>
    </source>
</evidence>
<proteinExistence type="predicted"/>
<accession>A0A8S9N2E2</accession>
<dbReference type="Proteomes" id="UP000712600">
    <property type="component" value="Unassembled WGS sequence"/>
</dbReference>
<organism evidence="1 2">
    <name type="scientific">Brassica cretica</name>
    <name type="common">Mustard</name>
    <dbReference type="NCBI Taxonomy" id="69181"/>
    <lineage>
        <taxon>Eukaryota</taxon>
        <taxon>Viridiplantae</taxon>
        <taxon>Streptophyta</taxon>
        <taxon>Embryophyta</taxon>
        <taxon>Tracheophyta</taxon>
        <taxon>Spermatophyta</taxon>
        <taxon>Magnoliopsida</taxon>
        <taxon>eudicotyledons</taxon>
        <taxon>Gunneridae</taxon>
        <taxon>Pentapetalae</taxon>
        <taxon>rosids</taxon>
        <taxon>malvids</taxon>
        <taxon>Brassicales</taxon>
        <taxon>Brassicaceae</taxon>
        <taxon>Brassiceae</taxon>
        <taxon>Brassica</taxon>
    </lineage>
</organism>
<dbReference type="AlphaFoldDB" id="A0A8S9N2E2"/>